<accession>A0AAV7ENN2</accession>
<evidence type="ECO:0000313" key="4">
    <source>
        <dbReference type="Proteomes" id="UP000825729"/>
    </source>
</evidence>
<organism evidence="3 4">
    <name type="scientific">Aristolochia fimbriata</name>
    <name type="common">White veined hardy Dutchman's pipe vine</name>
    <dbReference type="NCBI Taxonomy" id="158543"/>
    <lineage>
        <taxon>Eukaryota</taxon>
        <taxon>Viridiplantae</taxon>
        <taxon>Streptophyta</taxon>
        <taxon>Embryophyta</taxon>
        <taxon>Tracheophyta</taxon>
        <taxon>Spermatophyta</taxon>
        <taxon>Magnoliopsida</taxon>
        <taxon>Magnoliidae</taxon>
        <taxon>Piperales</taxon>
        <taxon>Aristolochiaceae</taxon>
        <taxon>Aristolochia</taxon>
    </lineage>
</organism>
<feature type="transmembrane region" description="Helical" evidence="2">
    <location>
        <begin position="157"/>
        <end position="176"/>
    </location>
</feature>
<sequence>MNKYTQEIHILKHQNQKLHPSSPSSPFSSPLQFDLKSKAAKETRSEEQMTAPGTGSANPDPASGDGAGACADTASANMATTTRRTRRRAAETLLLARAISNLGLGERMEKKNPKNLRMLRDLVVLSMTRGSVGPAENVDSWHEGGMQCRNGHDSRQLFAFVLTFLTFLLTFSLRPSNHRSRAPTRRHVPLSDSPGAPPGSAPIRRFARFLNREDCVFSGDAPPSPPWLPEGNASVPNSGQLRGATLA</sequence>
<protein>
    <submittedName>
        <fullName evidence="3">Uncharacterized protein</fullName>
    </submittedName>
</protein>
<feature type="region of interest" description="Disordered" evidence="1">
    <location>
        <begin position="176"/>
        <end position="202"/>
    </location>
</feature>
<keyword evidence="2" id="KW-0812">Transmembrane</keyword>
<feature type="region of interest" description="Disordered" evidence="1">
    <location>
        <begin position="220"/>
        <end position="247"/>
    </location>
</feature>
<gene>
    <name evidence="3" type="ORF">H6P81_009466</name>
</gene>
<feature type="compositionally biased region" description="Low complexity" evidence="1">
    <location>
        <begin position="20"/>
        <end position="30"/>
    </location>
</feature>
<dbReference type="EMBL" id="JAINDJ010000004">
    <property type="protein sequence ID" value="KAG9449501.1"/>
    <property type="molecule type" value="Genomic_DNA"/>
</dbReference>
<feature type="compositionally biased region" description="Basic and acidic residues" evidence="1">
    <location>
        <begin position="35"/>
        <end position="47"/>
    </location>
</feature>
<keyword evidence="4" id="KW-1185">Reference proteome</keyword>
<feature type="compositionally biased region" description="Basic residues" evidence="1">
    <location>
        <begin position="176"/>
        <end position="188"/>
    </location>
</feature>
<keyword evidence="2" id="KW-0472">Membrane</keyword>
<evidence type="ECO:0000256" key="2">
    <source>
        <dbReference type="SAM" id="Phobius"/>
    </source>
</evidence>
<proteinExistence type="predicted"/>
<evidence type="ECO:0000313" key="3">
    <source>
        <dbReference type="EMBL" id="KAG9449501.1"/>
    </source>
</evidence>
<name>A0AAV7ENN2_ARIFI</name>
<keyword evidence="2" id="KW-1133">Transmembrane helix</keyword>
<comment type="caution">
    <text evidence="3">The sequence shown here is derived from an EMBL/GenBank/DDBJ whole genome shotgun (WGS) entry which is preliminary data.</text>
</comment>
<dbReference type="AlphaFoldDB" id="A0AAV7ENN2"/>
<evidence type="ECO:0000256" key="1">
    <source>
        <dbReference type="SAM" id="MobiDB-lite"/>
    </source>
</evidence>
<feature type="region of interest" description="Disordered" evidence="1">
    <location>
        <begin position="1"/>
        <end position="85"/>
    </location>
</feature>
<reference evidence="3 4" key="1">
    <citation type="submission" date="2021-07" db="EMBL/GenBank/DDBJ databases">
        <title>The Aristolochia fimbriata genome: insights into angiosperm evolution, floral development and chemical biosynthesis.</title>
        <authorList>
            <person name="Jiao Y."/>
        </authorList>
    </citation>
    <scope>NUCLEOTIDE SEQUENCE [LARGE SCALE GENOMIC DNA]</scope>
    <source>
        <strain evidence="3">IBCAS-2021</strain>
        <tissue evidence="3">Leaf</tissue>
    </source>
</reference>
<dbReference type="Proteomes" id="UP000825729">
    <property type="component" value="Unassembled WGS sequence"/>
</dbReference>